<accession>A0A9D4KGJ5</accession>
<name>A0A9D4KGJ5_DREPO</name>
<dbReference type="EMBL" id="JAIWYP010000004">
    <property type="protein sequence ID" value="KAH3839044.1"/>
    <property type="molecule type" value="Genomic_DNA"/>
</dbReference>
<evidence type="ECO:0000313" key="1">
    <source>
        <dbReference type="EMBL" id="KAH3839044.1"/>
    </source>
</evidence>
<dbReference type="AlphaFoldDB" id="A0A9D4KGJ5"/>
<dbReference type="EMBL" id="JAIWYP010000002">
    <property type="protein sequence ID" value="KAH3875022.1"/>
    <property type="molecule type" value="Genomic_DNA"/>
</dbReference>
<organism evidence="1 3">
    <name type="scientific">Dreissena polymorpha</name>
    <name type="common">Zebra mussel</name>
    <name type="synonym">Mytilus polymorpha</name>
    <dbReference type="NCBI Taxonomy" id="45954"/>
    <lineage>
        <taxon>Eukaryota</taxon>
        <taxon>Metazoa</taxon>
        <taxon>Spiralia</taxon>
        <taxon>Lophotrochozoa</taxon>
        <taxon>Mollusca</taxon>
        <taxon>Bivalvia</taxon>
        <taxon>Autobranchia</taxon>
        <taxon>Heteroconchia</taxon>
        <taxon>Euheterodonta</taxon>
        <taxon>Imparidentia</taxon>
        <taxon>Neoheterodontei</taxon>
        <taxon>Myida</taxon>
        <taxon>Dreissenoidea</taxon>
        <taxon>Dreissenidae</taxon>
        <taxon>Dreissena</taxon>
    </lineage>
</organism>
<evidence type="ECO:0000313" key="2">
    <source>
        <dbReference type="EMBL" id="KAH3875022.1"/>
    </source>
</evidence>
<proteinExistence type="predicted"/>
<reference evidence="1" key="1">
    <citation type="journal article" date="2019" name="bioRxiv">
        <title>The Genome of the Zebra Mussel, Dreissena polymorpha: A Resource for Invasive Species Research.</title>
        <authorList>
            <person name="McCartney M.A."/>
            <person name="Auch B."/>
            <person name="Kono T."/>
            <person name="Mallez S."/>
            <person name="Zhang Y."/>
            <person name="Obille A."/>
            <person name="Becker A."/>
            <person name="Abrahante J.E."/>
            <person name="Garbe J."/>
            <person name="Badalamenti J.P."/>
            <person name="Herman A."/>
            <person name="Mangelson H."/>
            <person name="Liachko I."/>
            <person name="Sullivan S."/>
            <person name="Sone E.D."/>
            <person name="Koren S."/>
            <person name="Silverstein K.A.T."/>
            <person name="Beckman K.B."/>
            <person name="Gohl D.M."/>
        </authorList>
    </citation>
    <scope>NUCLEOTIDE SEQUENCE</scope>
    <source>
        <strain evidence="1">Duluth1</strain>
        <tissue evidence="1">Whole animal</tissue>
    </source>
</reference>
<sequence>MIMFVLMMSSDVAPQVSVGLKISCMFTDALHEDIRHAAMVGFCQMAPKDPSYFGMMIGRPRNPLCDLGNSY</sequence>
<comment type="caution">
    <text evidence="1">The sequence shown here is derived from an EMBL/GenBank/DDBJ whole genome shotgun (WGS) entry which is preliminary data.</text>
</comment>
<protein>
    <submittedName>
        <fullName evidence="1">Uncharacterized protein</fullName>
    </submittedName>
</protein>
<evidence type="ECO:0000313" key="3">
    <source>
        <dbReference type="Proteomes" id="UP000828390"/>
    </source>
</evidence>
<gene>
    <name evidence="2" type="ORF">DPMN_038281</name>
    <name evidence="1" type="ORF">DPMN_112465</name>
</gene>
<dbReference type="Proteomes" id="UP000828390">
    <property type="component" value="Unassembled WGS sequence"/>
</dbReference>
<reference evidence="1" key="2">
    <citation type="submission" date="2020-11" db="EMBL/GenBank/DDBJ databases">
        <authorList>
            <person name="McCartney M.A."/>
            <person name="Auch B."/>
            <person name="Kono T."/>
            <person name="Mallez S."/>
            <person name="Becker A."/>
            <person name="Gohl D.M."/>
            <person name="Silverstein K.A.T."/>
            <person name="Koren S."/>
            <person name="Bechman K.B."/>
            <person name="Herman A."/>
            <person name="Abrahante J.E."/>
            <person name="Garbe J."/>
        </authorList>
    </citation>
    <scope>NUCLEOTIDE SEQUENCE</scope>
    <source>
        <strain evidence="1">Duluth1</strain>
        <tissue evidence="1">Whole animal</tissue>
    </source>
</reference>
<keyword evidence="3" id="KW-1185">Reference proteome</keyword>